<dbReference type="PROSITE" id="PS50088">
    <property type="entry name" value="ANK_REPEAT"/>
    <property type="match status" value="2"/>
</dbReference>
<dbReference type="FunFam" id="3.10.260.10:FF:000001">
    <property type="entry name" value="APSES transcription factor (MbpA)"/>
    <property type="match status" value="1"/>
</dbReference>
<evidence type="ECO:0000313" key="6">
    <source>
        <dbReference type="EMBL" id="KAF9325854.1"/>
    </source>
</evidence>
<evidence type="ECO:0000313" key="7">
    <source>
        <dbReference type="Proteomes" id="UP000696485"/>
    </source>
</evidence>
<feature type="compositionally biased region" description="Polar residues" evidence="4">
    <location>
        <begin position="221"/>
        <end position="231"/>
    </location>
</feature>
<feature type="region of interest" description="Disordered" evidence="4">
    <location>
        <begin position="257"/>
        <end position="310"/>
    </location>
</feature>
<organism evidence="6 7">
    <name type="scientific">Podila minutissima</name>
    <dbReference type="NCBI Taxonomy" id="64525"/>
    <lineage>
        <taxon>Eukaryota</taxon>
        <taxon>Fungi</taxon>
        <taxon>Fungi incertae sedis</taxon>
        <taxon>Mucoromycota</taxon>
        <taxon>Mortierellomycotina</taxon>
        <taxon>Mortierellomycetes</taxon>
        <taxon>Mortierellales</taxon>
        <taxon>Mortierellaceae</taxon>
        <taxon>Podila</taxon>
    </lineage>
</organism>
<feature type="region of interest" description="Disordered" evidence="4">
    <location>
        <begin position="450"/>
        <end position="671"/>
    </location>
</feature>
<keyword evidence="7" id="KW-1185">Reference proteome</keyword>
<dbReference type="Pfam" id="PF04383">
    <property type="entry name" value="KilA-N"/>
    <property type="match status" value="1"/>
</dbReference>
<sequence length="1192" mass="127814">MNPQQQQQQLQQQQLKQLQRQQMQQQPINTNVHPLSTPQSGQQPLPGPLPIPPLPLALTIPPPASDQALKSSALASPPAITPVPVSVVKAPTAILLQQQKQLIQEQQRRMSLNATSNSPPAGPSTPTTPVTPVQVGVTPLPLASPAGSTNPVPTTSQLLAAAAQTRLAQPPPSLPTQDPRITQPPFSGSTSLVPENLGTTPAQELQSTSMAPSPPAIANPGASTSVPQSLDQKAPPTPTAVPVPVIQPLQPLIKVEDEPLKSSSSSSRAGASGNTLDIQTSTDQQGYPKGEASSIKEPSGPPSGPSTVPVAIAPATEETPSSSSTATAATAAAAAAAAATSTPPTVLVQIFKATYSGVPVYEMISKGVAVMRRRSDSYLNATQILKVAEFDKPQRTRILEREVQKGEHEKVQGGYGKYQGTWVPFARGVLLCEEYNVKHLLQPLLDYQATKTSPPLAPKHITAATNRPRKPREPRKAGTPVAKPKKGKHKGSSQPLPKTGTPGAFDGQSDYGDGEDTTMTSAKGGFDDMSSSEIDDDHSQADSDASMDDTMSVVSDHSMTPSPLDSRRDMSSSDISDNEGYSPGRRRARSSDRSPMARKKHVRPGDELFLDYHGGQDRDVDMESRGEQSSQIEEDEDGSPSLRRVSSRSPRRRMASGGSRQGVSGENDFGSSSSLSAAISAVTGMSTATAAEAARNGRYAEILLDYFVSDAATLPKILTHPPADLDFDLVIDEEGHTPLHWAVAMAKTKVVRLLVQHGADIYRANHQGQTALMRSVMFTNNFDMKTFPTLVEILQKTIFTIDKNDQTVFHHVTTTAGMRGKVHASRYYMECLLEKLAQHPSELASIINFQDAEGDTALMMAARIGNRKLVRVLLEAGADIKIRNRTGQNAEEYMQESEAAAAAAAALEGATETSVVNPSSKLGKEAHLAKSPKHPSASTSSSSSSSLHQLQPPPMSSYFGSESSTSASAHPSRNPFQIFPPPAVPTGPLYSHLQEANSWSSPSLDSDRRFLAERMRMGGSSLSMATSEGGRSPQLGATSTAGAAAGAGAATTRPSHKVIPTVTTLFGQLTQSYERDLFDKEQDLLEARNLLHGIQAEVQEGHRTIEELRGKTLILSQAEDQIRLLEGLIRQEMQTRQWLRLEELVAVEEARLGVEGEKSADLSDEGCVQAEQEEAERLAQELERLQQRRKEQ</sequence>
<evidence type="ECO:0000259" key="5">
    <source>
        <dbReference type="PROSITE" id="PS51299"/>
    </source>
</evidence>
<dbReference type="SMART" id="SM01252">
    <property type="entry name" value="KilA-N"/>
    <property type="match status" value="1"/>
</dbReference>
<feature type="region of interest" description="Disordered" evidence="4">
    <location>
        <begin position="1021"/>
        <end position="1053"/>
    </location>
</feature>
<feature type="compositionally biased region" description="Polar residues" evidence="4">
    <location>
        <begin position="268"/>
        <end position="285"/>
    </location>
</feature>
<feature type="compositionally biased region" description="Basic residues" evidence="4">
    <location>
        <begin position="645"/>
        <end position="654"/>
    </location>
</feature>
<dbReference type="GO" id="GO:0001228">
    <property type="term" value="F:DNA-binding transcription activator activity, RNA polymerase II-specific"/>
    <property type="evidence" value="ECO:0007669"/>
    <property type="project" value="UniProtKB-ARBA"/>
</dbReference>
<keyword evidence="1" id="KW-0677">Repeat</keyword>
<dbReference type="GO" id="GO:0003677">
    <property type="term" value="F:DNA binding"/>
    <property type="evidence" value="ECO:0007669"/>
    <property type="project" value="InterPro"/>
</dbReference>
<feature type="region of interest" description="Disordered" evidence="4">
    <location>
        <begin position="168"/>
        <end position="243"/>
    </location>
</feature>
<dbReference type="EMBL" id="JAAAUY010000861">
    <property type="protein sequence ID" value="KAF9325854.1"/>
    <property type="molecule type" value="Genomic_DNA"/>
</dbReference>
<feature type="compositionally biased region" description="Low complexity" evidence="4">
    <location>
        <begin position="934"/>
        <end position="972"/>
    </location>
</feature>
<feature type="non-terminal residue" evidence="6">
    <location>
        <position position="1192"/>
    </location>
</feature>
<feature type="region of interest" description="Disordered" evidence="4">
    <location>
        <begin position="914"/>
        <end position="990"/>
    </location>
</feature>
<feature type="compositionally biased region" description="Polar residues" evidence="4">
    <location>
        <begin position="175"/>
        <end position="211"/>
    </location>
</feature>
<dbReference type="PANTHER" id="PTHR43828">
    <property type="entry name" value="ASPARAGINASE"/>
    <property type="match status" value="1"/>
</dbReference>
<feature type="compositionally biased region" description="Basic and acidic residues" evidence="4">
    <location>
        <begin position="614"/>
        <end position="626"/>
    </location>
</feature>
<dbReference type="AlphaFoldDB" id="A0A9P5SD05"/>
<feature type="compositionally biased region" description="Low complexity" evidence="4">
    <location>
        <begin position="1"/>
        <end position="26"/>
    </location>
</feature>
<evidence type="ECO:0000256" key="3">
    <source>
        <dbReference type="PROSITE-ProRule" id="PRU00023"/>
    </source>
</evidence>
<feature type="compositionally biased region" description="Low complexity" evidence="4">
    <location>
        <begin position="1036"/>
        <end position="1052"/>
    </location>
</feature>
<evidence type="ECO:0000256" key="4">
    <source>
        <dbReference type="SAM" id="MobiDB-lite"/>
    </source>
</evidence>
<gene>
    <name evidence="6" type="ORF">BG006_010687</name>
</gene>
<name>A0A9P5SD05_9FUNG</name>
<dbReference type="Pfam" id="PF00023">
    <property type="entry name" value="Ank"/>
    <property type="match status" value="1"/>
</dbReference>
<feature type="repeat" description="ANK" evidence="3">
    <location>
        <begin position="853"/>
        <end position="885"/>
    </location>
</feature>
<reference evidence="6" key="1">
    <citation type="journal article" date="2020" name="Fungal Divers.">
        <title>Resolving the Mortierellaceae phylogeny through synthesis of multi-gene phylogenetics and phylogenomics.</title>
        <authorList>
            <person name="Vandepol N."/>
            <person name="Liber J."/>
            <person name="Desiro A."/>
            <person name="Na H."/>
            <person name="Kennedy M."/>
            <person name="Barry K."/>
            <person name="Grigoriev I.V."/>
            <person name="Miller A.N."/>
            <person name="O'Donnell K."/>
            <person name="Stajich J.E."/>
            <person name="Bonito G."/>
        </authorList>
    </citation>
    <scope>NUCLEOTIDE SEQUENCE</scope>
    <source>
        <strain evidence="6">NVP1</strain>
    </source>
</reference>
<feature type="repeat" description="ANK" evidence="3">
    <location>
        <begin position="734"/>
        <end position="766"/>
    </location>
</feature>
<dbReference type="Pfam" id="PF13637">
    <property type="entry name" value="Ank_4"/>
    <property type="match status" value="1"/>
</dbReference>
<evidence type="ECO:0000256" key="2">
    <source>
        <dbReference type="ARBA" id="ARBA00023043"/>
    </source>
</evidence>
<feature type="compositionally biased region" description="Low complexity" evidence="4">
    <location>
        <begin position="542"/>
        <end position="558"/>
    </location>
</feature>
<dbReference type="SMART" id="SM00248">
    <property type="entry name" value="ANK"/>
    <property type="match status" value="3"/>
</dbReference>
<proteinExistence type="predicted"/>
<dbReference type="InterPro" id="IPR051642">
    <property type="entry name" value="SWI6-like"/>
</dbReference>
<accession>A0A9P5SD05</accession>
<dbReference type="Gene3D" id="1.25.40.20">
    <property type="entry name" value="Ankyrin repeat-containing domain"/>
    <property type="match status" value="1"/>
</dbReference>
<feature type="domain" description="HTH APSES-type" evidence="5">
    <location>
        <begin position="350"/>
        <end position="456"/>
    </location>
</feature>
<dbReference type="GO" id="GO:0033309">
    <property type="term" value="C:SBF transcription complex"/>
    <property type="evidence" value="ECO:0007669"/>
    <property type="project" value="TreeGrafter"/>
</dbReference>
<feature type="compositionally biased region" description="Pro residues" evidence="4">
    <location>
        <begin position="45"/>
        <end position="64"/>
    </location>
</feature>
<comment type="caution">
    <text evidence="6">The sequence shown here is derived from an EMBL/GenBank/DDBJ whole genome shotgun (WGS) entry which is preliminary data.</text>
</comment>
<dbReference type="InterPro" id="IPR036887">
    <property type="entry name" value="HTH_APSES_sf"/>
</dbReference>
<feature type="region of interest" description="Disordered" evidence="4">
    <location>
        <begin position="1"/>
        <end position="73"/>
    </location>
</feature>
<dbReference type="PROSITE" id="PS51299">
    <property type="entry name" value="HTH_APSES"/>
    <property type="match status" value="1"/>
</dbReference>
<dbReference type="Proteomes" id="UP000696485">
    <property type="component" value="Unassembled WGS sequence"/>
</dbReference>
<feature type="region of interest" description="Disordered" evidence="4">
    <location>
        <begin position="105"/>
        <end position="153"/>
    </location>
</feature>
<feature type="compositionally biased region" description="Low complexity" evidence="4">
    <location>
        <begin position="34"/>
        <end position="44"/>
    </location>
</feature>
<dbReference type="InterPro" id="IPR002110">
    <property type="entry name" value="Ankyrin_rpt"/>
</dbReference>
<feature type="compositionally biased region" description="Low complexity" evidence="4">
    <location>
        <begin position="113"/>
        <end position="141"/>
    </location>
</feature>
<dbReference type="Gene3D" id="3.10.260.10">
    <property type="entry name" value="Transcription regulator HTH, APSES-type DNA-binding domain"/>
    <property type="match status" value="1"/>
</dbReference>
<dbReference type="SUPFAM" id="SSF54616">
    <property type="entry name" value="DNA-binding domain of Mlu1-box binding protein MBP1"/>
    <property type="match status" value="1"/>
</dbReference>
<dbReference type="PANTHER" id="PTHR43828:SF15">
    <property type="entry name" value="TRANSCRIPTION FACTOR MBP1"/>
    <property type="match status" value="1"/>
</dbReference>
<dbReference type="SUPFAM" id="SSF48403">
    <property type="entry name" value="Ankyrin repeat"/>
    <property type="match status" value="1"/>
</dbReference>
<dbReference type="PROSITE" id="PS50297">
    <property type="entry name" value="ANK_REP_REGION"/>
    <property type="match status" value="2"/>
</dbReference>
<protein>
    <recommendedName>
        <fullName evidence="5">HTH APSES-type domain-containing protein</fullName>
    </recommendedName>
</protein>
<dbReference type="InterPro" id="IPR018004">
    <property type="entry name" value="KilA/APSES_HTH"/>
</dbReference>
<dbReference type="GO" id="GO:0030907">
    <property type="term" value="C:MBF transcription complex"/>
    <property type="evidence" value="ECO:0007669"/>
    <property type="project" value="TreeGrafter"/>
</dbReference>
<dbReference type="InterPro" id="IPR003163">
    <property type="entry name" value="Tscrpt_reg_HTH_APSES-type"/>
</dbReference>
<dbReference type="InterPro" id="IPR036770">
    <property type="entry name" value="Ankyrin_rpt-contain_sf"/>
</dbReference>
<evidence type="ECO:0000256" key="1">
    <source>
        <dbReference type="ARBA" id="ARBA00022737"/>
    </source>
</evidence>
<keyword evidence="2 3" id="KW-0040">ANK repeat</keyword>